<sequence length="429" mass="47995">MNTVPVAPSPFAALLRRSKFASWDPNIGQLYTTYGGHAHRGDWGLKRSIAKRHRNSCIKIQSIDTRFQQTEWERASHESHWMKKWSEMERDPDVSPYHQWGKTTGVQGGCGPIDSDFEIQPPQMQKLLVDDAIGQPVPNVYAMGERELRHYVDRIRKTRPEFKQFVEGEKLKEREKDLKSSEKYKLDYPLTDTQVDLFADAQNGASSDHLRFMAQRTRQKVEDPTSTTLVQVPHKNAGLSYTHSPRLQDIFLSKPLPGRIVANKAGGLASRSSGNVAAVGGFAGEISRAQSDGVQALQLGVEDATTGLKTDLGKGVFRVSRVLLEKAPRVVGPVPESLYDEGATKVKMTFRGWATANSRRENGHWPGSRAYVAQDLRQNFLPLPSVPRKNRDNLGLPKPVDGRVASNILDQLSQVLALNGRRRRGDDKL</sequence>
<keyword evidence="2" id="KW-1185">Reference proteome</keyword>
<gene>
    <name evidence="1" type="ORF">BD410DRAFT_785647</name>
</gene>
<dbReference type="PANTHER" id="PTHR28058:SF1">
    <property type="entry name" value="SMALL RIBOSOMAL SUBUNIT PROTEIN BS1M"/>
    <property type="match status" value="1"/>
</dbReference>
<dbReference type="STRING" id="50990.A0A4Y7QBE5"/>
<organism evidence="1 2">
    <name type="scientific">Rickenella mellea</name>
    <dbReference type="NCBI Taxonomy" id="50990"/>
    <lineage>
        <taxon>Eukaryota</taxon>
        <taxon>Fungi</taxon>
        <taxon>Dikarya</taxon>
        <taxon>Basidiomycota</taxon>
        <taxon>Agaricomycotina</taxon>
        <taxon>Agaricomycetes</taxon>
        <taxon>Hymenochaetales</taxon>
        <taxon>Rickenellaceae</taxon>
        <taxon>Rickenella</taxon>
    </lineage>
</organism>
<dbReference type="VEuPathDB" id="FungiDB:BD410DRAFT_785647"/>
<dbReference type="OrthoDB" id="2735536at2759"/>
<accession>A0A4Y7QBE5</accession>
<dbReference type="PANTHER" id="PTHR28058">
    <property type="entry name" value="37S RIBOSOMAL PROTEIN MRP51, MITOCHONDRIAL"/>
    <property type="match status" value="1"/>
</dbReference>
<proteinExistence type="predicted"/>
<dbReference type="Proteomes" id="UP000294933">
    <property type="component" value="Unassembled WGS sequence"/>
</dbReference>
<protein>
    <submittedName>
        <fullName evidence="1">Uncharacterized protein</fullName>
    </submittedName>
</protein>
<name>A0A4Y7QBE5_9AGAM</name>
<evidence type="ECO:0000313" key="1">
    <source>
        <dbReference type="EMBL" id="TDL24914.1"/>
    </source>
</evidence>
<dbReference type="AlphaFoldDB" id="A0A4Y7QBE5"/>
<dbReference type="Pfam" id="PF11709">
    <property type="entry name" value="Mit_ribos_Mrp51"/>
    <property type="match status" value="1"/>
</dbReference>
<dbReference type="EMBL" id="ML170165">
    <property type="protein sequence ID" value="TDL24914.1"/>
    <property type="molecule type" value="Genomic_DNA"/>
</dbReference>
<dbReference type="InterPro" id="IPR016712">
    <property type="entry name" value="Rbsml_bS1m-like"/>
</dbReference>
<reference evidence="1 2" key="1">
    <citation type="submission" date="2018-06" db="EMBL/GenBank/DDBJ databases">
        <title>A transcriptomic atlas of mushroom development highlights an independent origin of complex multicellularity.</title>
        <authorList>
            <consortium name="DOE Joint Genome Institute"/>
            <person name="Krizsan K."/>
            <person name="Almasi E."/>
            <person name="Merenyi Z."/>
            <person name="Sahu N."/>
            <person name="Viragh M."/>
            <person name="Koszo T."/>
            <person name="Mondo S."/>
            <person name="Kiss B."/>
            <person name="Balint B."/>
            <person name="Kues U."/>
            <person name="Barry K."/>
            <person name="Hegedus J.C."/>
            <person name="Henrissat B."/>
            <person name="Johnson J."/>
            <person name="Lipzen A."/>
            <person name="Ohm R."/>
            <person name="Nagy I."/>
            <person name="Pangilinan J."/>
            <person name="Yan J."/>
            <person name="Xiong Y."/>
            <person name="Grigoriev I.V."/>
            <person name="Hibbett D.S."/>
            <person name="Nagy L.G."/>
        </authorList>
    </citation>
    <scope>NUCLEOTIDE SEQUENCE [LARGE SCALE GENOMIC DNA]</scope>
    <source>
        <strain evidence="1 2">SZMC22713</strain>
    </source>
</reference>
<evidence type="ECO:0000313" key="2">
    <source>
        <dbReference type="Proteomes" id="UP000294933"/>
    </source>
</evidence>